<name>A0A0F5LJJ9_9HYPH</name>
<dbReference type="InterPro" id="IPR051678">
    <property type="entry name" value="AGP_Transferase"/>
</dbReference>
<dbReference type="PANTHER" id="PTHR21310">
    <property type="entry name" value="AMINOGLYCOSIDE PHOSPHOTRANSFERASE-RELATED-RELATED"/>
    <property type="match status" value="1"/>
</dbReference>
<dbReference type="InterPro" id="IPR002575">
    <property type="entry name" value="Aminoglycoside_PTrfase"/>
</dbReference>
<reference evidence="2 3" key="1">
    <citation type="submission" date="2015-03" db="EMBL/GenBank/DDBJ databases">
        <authorList>
            <person name="Hassan Y.I."/>
            <person name="Lepp D."/>
            <person name="Zhou T."/>
        </authorList>
    </citation>
    <scope>NUCLEOTIDE SEQUENCE [LARGE SCALE GENOMIC DNA]</scope>
    <source>
        <strain evidence="2 3">GH2-10</strain>
    </source>
</reference>
<keyword evidence="3" id="KW-1185">Reference proteome</keyword>
<dbReference type="InterPro" id="IPR011009">
    <property type="entry name" value="Kinase-like_dom_sf"/>
</dbReference>
<gene>
    <name evidence="2" type="ORF">VW35_00285</name>
</gene>
<protein>
    <recommendedName>
        <fullName evidence="1">Aminoglycoside phosphotransferase domain-containing protein</fullName>
    </recommendedName>
</protein>
<dbReference type="PATRIC" id="fig|361041.3.peg.60"/>
<dbReference type="PANTHER" id="PTHR21310:SF15">
    <property type="entry name" value="AMINOGLYCOSIDE PHOSPHOTRANSFERASE DOMAIN-CONTAINING PROTEIN"/>
    <property type="match status" value="1"/>
</dbReference>
<feature type="domain" description="Aminoglycoside phosphotransferase" evidence="1">
    <location>
        <begin position="52"/>
        <end position="270"/>
    </location>
</feature>
<dbReference type="STRING" id="361041.VW35_00285"/>
<proteinExistence type="predicted"/>
<dbReference type="AlphaFoldDB" id="A0A0F5LJJ9"/>
<comment type="caution">
    <text evidence="2">The sequence shown here is derived from an EMBL/GenBank/DDBJ whole genome shotgun (WGS) entry which is preliminary data.</text>
</comment>
<dbReference type="Gene3D" id="3.90.1200.10">
    <property type="match status" value="1"/>
</dbReference>
<sequence>MPVEATMTQLMPRAVIEAIENVVRFATGQGASNAEVIHADEDYWIASIGEPSARLIVKIASSNRVPSFEKAKAKHDFITSTAQVPMARMIAADDGRTRIPFRYSIQTRVLGEEWFTRRSRLDDGDRERALANLGDVVGRLHLPRLSMFGTLPMGQETECLAALLAHCREIIRDQSIRARFTEHLEQNAHLWADVLHPAITHDDLHGFNVLFHPHRPVEVSGILDFDKAWGGPAESDLARMELWRGMSSQSFLAAYRDHVPELAGYGERRPFYQLLWCLEFAQNTQDHLDTTNVLLARLGMPSLKRFS</sequence>
<evidence type="ECO:0000313" key="2">
    <source>
        <dbReference type="EMBL" id="KKB82561.1"/>
    </source>
</evidence>
<dbReference type="SUPFAM" id="SSF56112">
    <property type="entry name" value="Protein kinase-like (PK-like)"/>
    <property type="match status" value="1"/>
</dbReference>
<dbReference type="Pfam" id="PF01636">
    <property type="entry name" value="APH"/>
    <property type="match status" value="1"/>
</dbReference>
<accession>A0A0F5LJJ9</accession>
<organism evidence="2 3">
    <name type="scientific">Devosia soli</name>
    <dbReference type="NCBI Taxonomy" id="361041"/>
    <lineage>
        <taxon>Bacteria</taxon>
        <taxon>Pseudomonadati</taxon>
        <taxon>Pseudomonadota</taxon>
        <taxon>Alphaproteobacteria</taxon>
        <taxon>Hyphomicrobiales</taxon>
        <taxon>Devosiaceae</taxon>
        <taxon>Devosia</taxon>
    </lineage>
</organism>
<dbReference type="Proteomes" id="UP000033514">
    <property type="component" value="Unassembled WGS sequence"/>
</dbReference>
<dbReference type="EMBL" id="LAJG01000001">
    <property type="protein sequence ID" value="KKB82561.1"/>
    <property type="molecule type" value="Genomic_DNA"/>
</dbReference>
<evidence type="ECO:0000313" key="3">
    <source>
        <dbReference type="Proteomes" id="UP000033514"/>
    </source>
</evidence>
<evidence type="ECO:0000259" key="1">
    <source>
        <dbReference type="Pfam" id="PF01636"/>
    </source>
</evidence>